<dbReference type="KEGG" id="pphe:PP2015_3897"/>
<name>A0A0S2K8A6_9GAMM</name>
<dbReference type="InterPro" id="IPR012338">
    <property type="entry name" value="Beta-lactam/transpept-like"/>
</dbReference>
<feature type="chain" id="PRO_5006601282" evidence="1">
    <location>
        <begin position="29"/>
        <end position="485"/>
    </location>
</feature>
<gene>
    <name evidence="3" type="ORF">PP2015_3897</name>
</gene>
<sequence>MFTRKSVSIAIAGSLVLVAGTLSQPIHAADTIEQHIQKSIVIAGESQPNTSLIQRMAEENVPGLSIAVLKNGEIVWAKGFGIANSKTKQLVSEHTLFQAGSISKPIGALAALKLVEQGKLSLDEDVNKYLKGYQLTGAKLSKETPVTLRQLLTHTAGLSVHGFPGYSTGDNVPSTIDVLDGKGNTAKVEVVLTPGSEWRYSGGGYTVMQLLVEQISGQTFAEFTDANILKPMGMLNSTYAHTLPNDLKTRASAAFDGGGNMHSAVFNDYPEKPAAGLWTTPTDILKYAAHMQAIMNGKKDGILQKETVQAMFTKHKNDWGLGPALMDVDGQLAFGHGGKNLGFTNDFKALVNKGDAFVVMSNGDNANTLNNEIMATLSKHYDVAFLEQTVIQPVTLTPQQLDAYKGEYLLLTDIGYNGDFISKISVNEGKVAIQNPGDVMPSRLVPENTSKFISAVSGNEFVFKFDGKIVTGLTVAGRFELQKIK</sequence>
<dbReference type="AlphaFoldDB" id="A0A0S2K8A6"/>
<dbReference type="PATRIC" id="fig|161398.10.peg.3989"/>
<dbReference type="Gene3D" id="3.40.710.10">
    <property type="entry name" value="DD-peptidase/beta-lactamase superfamily"/>
    <property type="match status" value="1"/>
</dbReference>
<reference evidence="3 4" key="1">
    <citation type="submission" date="2015-11" db="EMBL/GenBank/DDBJ databases">
        <authorList>
            <person name="Zhang Y."/>
            <person name="Guo Z."/>
        </authorList>
    </citation>
    <scope>NUCLEOTIDE SEQUENCE [LARGE SCALE GENOMIC DNA]</scope>
    <source>
        <strain evidence="3 4">KCTC 12086</strain>
    </source>
</reference>
<dbReference type="SUPFAM" id="SSF56601">
    <property type="entry name" value="beta-lactamase/transpeptidase-like"/>
    <property type="match status" value="1"/>
</dbReference>
<accession>A0A0S2K8A6</accession>
<dbReference type="InterPro" id="IPR001466">
    <property type="entry name" value="Beta-lactam-related"/>
</dbReference>
<dbReference type="PANTHER" id="PTHR46825:SF12">
    <property type="entry name" value="PENICILLIN-BINDING PROTEIN 4"/>
    <property type="match status" value="1"/>
</dbReference>
<dbReference type="Proteomes" id="UP000061457">
    <property type="component" value="Chromosome II"/>
</dbReference>
<evidence type="ECO:0000313" key="3">
    <source>
        <dbReference type="EMBL" id="ALO44366.1"/>
    </source>
</evidence>
<organism evidence="3 4">
    <name type="scientific">Pseudoalteromonas phenolica</name>
    <dbReference type="NCBI Taxonomy" id="161398"/>
    <lineage>
        <taxon>Bacteria</taxon>
        <taxon>Pseudomonadati</taxon>
        <taxon>Pseudomonadota</taxon>
        <taxon>Gammaproteobacteria</taxon>
        <taxon>Alteromonadales</taxon>
        <taxon>Pseudoalteromonadaceae</taxon>
        <taxon>Pseudoalteromonas</taxon>
    </lineage>
</organism>
<dbReference type="InterPro" id="IPR050491">
    <property type="entry name" value="AmpC-like"/>
</dbReference>
<dbReference type="PANTHER" id="PTHR46825">
    <property type="entry name" value="D-ALANYL-D-ALANINE-CARBOXYPEPTIDASE/ENDOPEPTIDASE AMPH"/>
    <property type="match status" value="1"/>
</dbReference>
<proteinExistence type="predicted"/>
<dbReference type="OrthoDB" id="9799367at2"/>
<evidence type="ECO:0000259" key="2">
    <source>
        <dbReference type="Pfam" id="PF00144"/>
    </source>
</evidence>
<dbReference type="Pfam" id="PF00144">
    <property type="entry name" value="Beta-lactamase"/>
    <property type="match status" value="1"/>
</dbReference>
<dbReference type="EMBL" id="CP013188">
    <property type="protein sequence ID" value="ALO44366.1"/>
    <property type="molecule type" value="Genomic_DNA"/>
</dbReference>
<evidence type="ECO:0000256" key="1">
    <source>
        <dbReference type="SAM" id="SignalP"/>
    </source>
</evidence>
<feature type="domain" description="Beta-lactamase-related" evidence="2">
    <location>
        <begin position="54"/>
        <end position="367"/>
    </location>
</feature>
<protein>
    <submittedName>
        <fullName evidence="3">Beta-lactamase</fullName>
    </submittedName>
</protein>
<dbReference type="STRING" id="161398.PP2015_3897"/>
<feature type="signal peptide" evidence="1">
    <location>
        <begin position="1"/>
        <end position="28"/>
    </location>
</feature>
<keyword evidence="1" id="KW-0732">Signal</keyword>
<dbReference type="RefSeq" id="WP_058032226.1">
    <property type="nucleotide sequence ID" value="NZ_CP013188.1"/>
</dbReference>
<evidence type="ECO:0000313" key="4">
    <source>
        <dbReference type="Proteomes" id="UP000061457"/>
    </source>
</evidence>
<keyword evidence="4" id="KW-1185">Reference proteome</keyword>